<dbReference type="InterPro" id="IPR054109">
    <property type="entry name" value="UBA_8"/>
</dbReference>
<feature type="domain" description="USP" evidence="4">
    <location>
        <begin position="152"/>
        <end position="590"/>
    </location>
</feature>
<dbReference type="AlphaFoldDB" id="A0A9D3RN53"/>
<accession>A0A9D3RN53</accession>
<reference evidence="5" key="1">
    <citation type="submission" date="2021-01" db="EMBL/GenBank/DDBJ databases">
        <title>A chromosome-scale assembly of European eel, Anguilla anguilla.</title>
        <authorList>
            <person name="Henkel C."/>
            <person name="Jong-Raadsen S.A."/>
            <person name="Dufour S."/>
            <person name="Weltzien F.-A."/>
            <person name="Palstra A.P."/>
            <person name="Pelster B."/>
            <person name="Spaink H.P."/>
            <person name="Van Den Thillart G.E."/>
            <person name="Jansen H."/>
            <person name="Zahm M."/>
            <person name="Klopp C."/>
            <person name="Cedric C."/>
            <person name="Louis A."/>
            <person name="Berthelot C."/>
            <person name="Parey E."/>
            <person name="Roest Crollius H."/>
            <person name="Montfort J."/>
            <person name="Robinson-Rechavi M."/>
            <person name="Bucao C."/>
            <person name="Bouchez O."/>
            <person name="Gislard M."/>
            <person name="Lluch J."/>
            <person name="Milhes M."/>
            <person name="Lampietro C."/>
            <person name="Lopez Roques C."/>
            <person name="Donnadieu C."/>
            <person name="Braasch I."/>
            <person name="Desvignes T."/>
            <person name="Postlethwait J."/>
            <person name="Bobe J."/>
            <person name="Guiguen Y."/>
            <person name="Dirks R."/>
        </authorList>
    </citation>
    <scope>NUCLEOTIDE SEQUENCE</scope>
    <source>
        <strain evidence="5">Tag_6206</strain>
        <tissue evidence="5">Liver</tissue>
    </source>
</reference>
<dbReference type="SUPFAM" id="SSF46934">
    <property type="entry name" value="UBA-like"/>
    <property type="match status" value="1"/>
</dbReference>
<dbReference type="GO" id="GO:0005829">
    <property type="term" value="C:cytosol"/>
    <property type="evidence" value="ECO:0007669"/>
    <property type="project" value="TreeGrafter"/>
</dbReference>
<gene>
    <name evidence="5" type="ORF">ANANG_G00232330</name>
</gene>
<dbReference type="GO" id="GO:0032183">
    <property type="term" value="F:SUMO binding"/>
    <property type="evidence" value="ECO:0007669"/>
    <property type="project" value="TreeGrafter"/>
</dbReference>
<dbReference type="InterPro" id="IPR009060">
    <property type="entry name" value="UBA-like_sf"/>
</dbReference>
<dbReference type="InterPro" id="IPR050164">
    <property type="entry name" value="Peptidase_C19"/>
</dbReference>
<keyword evidence="1" id="KW-1017">Isopeptide bond</keyword>
<feature type="region of interest" description="Disordered" evidence="3">
    <location>
        <begin position="443"/>
        <end position="490"/>
    </location>
</feature>
<evidence type="ECO:0000256" key="1">
    <source>
        <dbReference type="ARBA" id="ARBA00022499"/>
    </source>
</evidence>
<dbReference type="PROSITE" id="PS00972">
    <property type="entry name" value="USP_1"/>
    <property type="match status" value="1"/>
</dbReference>
<evidence type="ECO:0000259" key="4">
    <source>
        <dbReference type="PROSITE" id="PS50235"/>
    </source>
</evidence>
<dbReference type="InterPro" id="IPR038765">
    <property type="entry name" value="Papain-like_cys_pep_sf"/>
</dbReference>
<dbReference type="Pfam" id="PF22566">
    <property type="entry name" value="UBA_8"/>
    <property type="match status" value="1"/>
</dbReference>
<dbReference type="Gene3D" id="1.10.8.10">
    <property type="entry name" value="DNA helicase RuvA subunit, C-terminal domain"/>
    <property type="match status" value="1"/>
</dbReference>
<dbReference type="SMART" id="SM00726">
    <property type="entry name" value="UIM"/>
    <property type="match status" value="2"/>
</dbReference>
<protein>
    <recommendedName>
        <fullName evidence="4">USP domain-containing protein</fullName>
    </recommendedName>
</protein>
<dbReference type="PANTHER" id="PTHR24006">
    <property type="entry name" value="UBIQUITIN CARBOXYL-TERMINAL HYDROLASE"/>
    <property type="match status" value="1"/>
</dbReference>
<dbReference type="Proteomes" id="UP001044222">
    <property type="component" value="Chromosome 13"/>
</dbReference>
<dbReference type="InterPro" id="IPR028889">
    <property type="entry name" value="USP"/>
</dbReference>
<dbReference type="CDD" id="cd02665">
    <property type="entry name" value="Peptidase_C19I"/>
    <property type="match status" value="1"/>
</dbReference>
<dbReference type="GO" id="GO:0016579">
    <property type="term" value="P:protein deubiquitination"/>
    <property type="evidence" value="ECO:0007669"/>
    <property type="project" value="InterPro"/>
</dbReference>
<feature type="compositionally biased region" description="Pro residues" evidence="3">
    <location>
        <begin position="468"/>
        <end position="486"/>
    </location>
</feature>
<dbReference type="PROSITE" id="PS50235">
    <property type="entry name" value="USP_3"/>
    <property type="match status" value="1"/>
</dbReference>
<dbReference type="PANTHER" id="PTHR24006:SF666">
    <property type="entry name" value="UBIQUITIN CARBOXYL-TERMINAL HYDROLASE 25"/>
    <property type="match status" value="1"/>
</dbReference>
<dbReference type="Gene3D" id="3.90.70.10">
    <property type="entry name" value="Cysteine proteinases"/>
    <property type="match status" value="1"/>
</dbReference>
<evidence type="ECO:0000313" key="6">
    <source>
        <dbReference type="Proteomes" id="UP001044222"/>
    </source>
</evidence>
<dbReference type="SUPFAM" id="SSF54001">
    <property type="entry name" value="Cysteine proteinases"/>
    <property type="match status" value="1"/>
</dbReference>
<dbReference type="InterPro" id="IPR001394">
    <property type="entry name" value="Peptidase_C19_UCH"/>
</dbReference>
<evidence type="ECO:0000256" key="3">
    <source>
        <dbReference type="SAM" id="MobiDB-lite"/>
    </source>
</evidence>
<evidence type="ECO:0000256" key="2">
    <source>
        <dbReference type="ARBA" id="ARBA00022843"/>
    </source>
</evidence>
<feature type="region of interest" description="Disordered" evidence="3">
    <location>
        <begin position="125"/>
        <end position="149"/>
    </location>
</feature>
<dbReference type="GO" id="GO:0005634">
    <property type="term" value="C:nucleus"/>
    <property type="evidence" value="ECO:0007669"/>
    <property type="project" value="TreeGrafter"/>
</dbReference>
<feature type="compositionally biased region" description="Polar residues" evidence="3">
    <location>
        <begin position="126"/>
        <end position="135"/>
    </location>
</feature>
<dbReference type="Pfam" id="PF00443">
    <property type="entry name" value="UCH"/>
    <property type="match status" value="1"/>
</dbReference>
<dbReference type="InterPro" id="IPR003903">
    <property type="entry name" value="UIM_dom"/>
</dbReference>
<name>A0A9D3RN53_ANGAN</name>
<evidence type="ECO:0000313" key="5">
    <source>
        <dbReference type="EMBL" id="KAG5836789.1"/>
    </source>
</evidence>
<sequence length="659" mass="74650">MTVEQNVLQHHSQKYQQVLLNQLRDATGTTDTQRLQHALQACNGDLTKAVALLVANNGRVLPQNESAYFLTAQMDAGSHAESSDDKDELQKALALSLSESSEAFRETGVSEEEQAISRVLEASLEANKQSQSTPWSELPNPHDRKRQDSCPVGLKNVGNTCWFSAVIQSLFHLLEFQKLVLLYAPPERSGDLPRNQQESPSVLFVRELRRLFALMLASKRKYVDPSRALEILNTAFKSSGAQQQQDVSEFTHRLLDWLEDAFQVQEEREGEKLKNPLVELFYGQFLALGVLEGKRFENTEMFGQYPLQVNGFKDLHECLEAATIEGEIETLHSGNSGKSGQERWFTELPSVLTFELSRFQFNQAMGRPEKIHSKLEFPSVLYMDRYMHRNREATQLKRAEMRKLREHLTFLQQQLERYLSYGSGPKRLPLVHVLQYAMEFASTKSGLPPSEEEDPRTAAPSGGTNAPLPQPTPSAPPQDAPTPTHPAPRHITPEEMQVLEDCLRRWRTEVETDTTRPALVCHVLPATSLPRLCLQARPGTLRAYIYSAQHHCWMRYNDIAVTAASWEELAQESYGGHRNASAYCLMYVSTAAPCRPQEEVDEETGQAWNVLDRLPPDLRAYVTEDNQLFEKELEEWDATHSQPANQGTAQPGSTAWEHR</sequence>
<dbReference type="GO" id="GO:0004843">
    <property type="term" value="F:cysteine-type deubiquitinase activity"/>
    <property type="evidence" value="ECO:0007669"/>
    <property type="project" value="InterPro"/>
</dbReference>
<comment type="caution">
    <text evidence="5">The sequence shown here is derived from an EMBL/GenBank/DDBJ whole genome shotgun (WGS) entry which is preliminary data.</text>
</comment>
<organism evidence="5 6">
    <name type="scientific">Anguilla anguilla</name>
    <name type="common">European freshwater eel</name>
    <name type="synonym">Muraena anguilla</name>
    <dbReference type="NCBI Taxonomy" id="7936"/>
    <lineage>
        <taxon>Eukaryota</taxon>
        <taxon>Metazoa</taxon>
        <taxon>Chordata</taxon>
        <taxon>Craniata</taxon>
        <taxon>Vertebrata</taxon>
        <taxon>Euteleostomi</taxon>
        <taxon>Actinopterygii</taxon>
        <taxon>Neopterygii</taxon>
        <taxon>Teleostei</taxon>
        <taxon>Anguilliformes</taxon>
        <taxon>Anguillidae</taxon>
        <taxon>Anguilla</taxon>
    </lineage>
</organism>
<keyword evidence="6" id="KW-1185">Reference proteome</keyword>
<dbReference type="EMBL" id="JAFIRN010000013">
    <property type="protein sequence ID" value="KAG5836789.1"/>
    <property type="molecule type" value="Genomic_DNA"/>
</dbReference>
<keyword evidence="2" id="KW-0832">Ubl conjugation</keyword>
<feature type="region of interest" description="Disordered" evidence="3">
    <location>
        <begin position="633"/>
        <end position="659"/>
    </location>
</feature>
<proteinExistence type="predicted"/>
<dbReference type="InterPro" id="IPR018200">
    <property type="entry name" value="USP_CS"/>
</dbReference>
<dbReference type="PROSITE" id="PS50330">
    <property type="entry name" value="UIM"/>
    <property type="match status" value="1"/>
</dbReference>
<feature type="compositionally biased region" description="Polar residues" evidence="3">
    <location>
        <begin position="639"/>
        <end position="653"/>
    </location>
</feature>